<comment type="similarity">
    <text evidence="3">Belongs to the RCF1 family.</text>
</comment>
<dbReference type="GO" id="GO:0031966">
    <property type="term" value="C:mitochondrial membrane"/>
    <property type="evidence" value="ECO:0007669"/>
    <property type="project" value="UniProtKB-SubCell"/>
</dbReference>
<accession>A0A5M9K594</accession>
<keyword evidence="6 10" id="KW-1133">Transmembrane helix</keyword>
<comment type="caution">
    <text evidence="12">The sequence shown here is derived from an EMBL/GenBank/DDBJ whole genome shotgun (WGS) entry which is preliminary data.</text>
</comment>
<dbReference type="PANTHER" id="PTHR12297">
    <property type="entry name" value="HYPOXIA-INDUCBILE GENE 1 HIG1 -RELATED"/>
    <property type="match status" value="1"/>
</dbReference>
<organism evidence="12 13">
    <name type="scientific">Monilinia fructicola</name>
    <name type="common">Brown rot fungus</name>
    <name type="synonym">Ciboria fructicola</name>
    <dbReference type="NCBI Taxonomy" id="38448"/>
    <lineage>
        <taxon>Eukaryota</taxon>
        <taxon>Fungi</taxon>
        <taxon>Dikarya</taxon>
        <taxon>Ascomycota</taxon>
        <taxon>Pezizomycotina</taxon>
        <taxon>Leotiomycetes</taxon>
        <taxon>Helotiales</taxon>
        <taxon>Sclerotiniaceae</taxon>
        <taxon>Monilinia</taxon>
    </lineage>
</organism>
<protein>
    <recommendedName>
        <fullName evidence="11">HIG1 domain-containing protein</fullName>
    </recommendedName>
</protein>
<keyword evidence="5 10" id="KW-0812">Transmembrane</keyword>
<evidence type="ECO:0000259" key="11">
    <source>
        <dbReference type="PROSITE" id="PS51503"/>
    </source>
</evidence>
<evidence type="ECO:0000313" key="13">
    <source>
        <dbReference type="Proteomes" id="UP000322873"/>
    </source>
</evidence>
<dbReference type="Proteomes" id="UP000322873">
    <property type="component" value="Unassembled WGS sequence"/>
</dbReference>
<sequence>MSNNTPLPSSFDGDTDFYEENRWQKLTRRLKEEPLIPLGCILTSLALVGATRSMRAGDHNRTQRMFRARIYAQGFTLLAMVAGSMYWDSDRKKRKEFEGVLAEQKAKEKNEAWIRELEARDEEEKEMKRAREERRRRAEKRQSASAAVTDGSNTAAKEGEKAKKGIMDQVQGVFWGKK</sequence>
<dbReference type="GO" id="GO:0097250">
    <property type="term" value="P:mitochondrial respirasome assembly"/>
    <property type="evidence" value="ECO:0007669"/>
    <property type="project" value="TreeGrafter"/>
</dbReference>
<dbReference type="InterPro" id="IPR050355">
    <property type="entry name" value="RCF1"/>
</dbReference>
<feature type="compositionally biased region" description="Basic and acidic residues" evidence="9">
    <location>
        <begin position="125"/>
        <end position="142"/>
    </location>
</feature>
<evidence type="ECO:0000256" key="2">
    <source>
        <dbReference type="ARBA" id="ARBA00004325"/>
    </source>
</evidence>
<dbReference type="Pfam" id="PF04588">
    <property type="entry name" value="HIG_1_N"/>
    <property type="match status" value="1"/>
</dbReference>
<evidence type="ECO:0000313" key="12">
    <source>
        <dbReference type="EMBL" id="KAA8575987.1"/>
    </source>
</evidence>
<dbReference type="EMBL" id="VICG01000001">
    <property type="protein sequence ID" value="KAA8575987.1"/>
    <property type="molecule type" value="Genomic_DNA"/>
</dbReference>
<reference evidence="12 13" key="1">
    <citation type="submission" date="2019-06" db="EMBL/GenBank/DDBJ databases">
        <title>Genome Sequence of the Brown Rot Fungal Pathogen Monilinia fructicola.</title>
        <authorList>
            <person name="De Miccolis Angelini R.M."/>
            <person name="Landi L."/>
            <person name="Abate D."/>
            <person name="Pollastro S."/>
            <person name="Romanazzi G."/>
            <person name="Faretra F."/>
        </authorList>
    </citation>
    <scope>NUCLEOTIDE SEQUENCE [LARGE SCALE GENOMIC DNA]</scope>
    <source>
        <strain evidence="12 13">Mfrc123</strain>
    </source>
</reference>
<dbReference type="AlphaFoldDB" id="A0A5M9K594"/>
<name>A0A5M9K594_MONFR</name>
<evidence type="ECO:0000256" key="7">
    <source>
        <dbReference type="ARBA" id="ARBA00023128"/>
    </source>
</evidence>
<dbReference type="Gene3D" id="6.10.140.1320">
    <property type="match status" value="1"/>
</dbReference>
<comment type="subunit">
    <text evidence="4">Associates with the respiratory chain complex III/complex IV supercomplex.</text>
</comment>
<evidence type="ECO:0000256" key="4">
    <source>
        <dbReference type="ARBA" id="ARBA00011565"/>
    </source>
</evidence>
<dbReference type="VEuPathDB" id="FungiDB:MFRU_033g00510"/>
<evidence type="ECO:0000256" key="10">
    <source>
        <dbReference type="SAM" id="Phobius"/>
    </source>
</evidence>
<feature type="region of interest" description="Disordered" evidence="9">
    <location>
        <begin position="117"/>
        <end position="163"/>
    </location>
</feature>
<dbReference type="InterPro" id="IPR007667">
    <property type="entry name" value="Hypoxia_induced_domain"/>
</dbReference>
<keyword evidence="13" id="KW-1185">Reference proteome</keyword>
<feature type="transmembrane region" description="Helical" evidence="10">
    <location>
        <begin position="70"/>
        <end position="87"/>
    </location>
</feature>
<feature type="domain" description="HIG1" evidence="11">
    <location>
        <begin position="7"/>
        <end position="98"/>
    </location>
</feature>
<evidence type="ECO:0000256" key="6">
    <source>
        <dbReference type="ARBA" id="ARBA00022989"/>
    </source>
</evidence>
<evidence type="ECO:0000256" key="9">
    <source>
        <dbReference type="SAM" id="MobiDB-lite"/>
    </source>
</evidence>
<feature type="transmembrane region" description="Helical" evidence="10">
    <location>
        <begin position="34"/>
        <end position="50"/>
    </location>
</feature>
<comment type="function">
    <text evidence="1">Cytochrome c oxidase subunit which plays a role in assembly of respiratory supercomplexes.</text>
</comment>
<gene>
    <name evidence="12" type="ORF">EYC84_006150</name>
</gene>
<comment type="subcellular location">
    <subcellularLocation>
        <location evidence="2">Mitochondrion membrane</location>
    </subcellularLocation>
</comment>
<evidence type="ECO:0000256" key="3">
    <source>
        <dbReference type="ARBA" id="ARBA00009366"/>
    </source>
</evidence>
<keyword evidence="7" id="KW-0496">Mitochondrion</keyword>
<dbReference type="PANTHER" id="PTHR12297:SF3">
    <property type="entry name" value="HIG1 DOMAIN FAMILY MEMBER 1A"/>
    <property type="match status" value="1"/>
</dbReference>
<evidence type="ECO:0000256" key="8">
    <source>
        <dbReference type="ARBA" id="ARBA00023136"/>
    </source>
</evidence>
<evidence type="ECO:0000256" key="5">
    <source>
        <dbReference type="ARBA" id="ARBA00022692"/>
    </source>
</evidence>
<keyword evidence="8 10" id="KW-0472">Membrane</keyword>
<evidence type="ECO:0000256" key="1">
    <source>
        <dbReference type="ARBA" id="ARBA00002584"/>
    </source>
</evidence>
<feature type="compositionally biased region" description="Polar residues" evidence="9">
    <location>
        <begin position="143"/>
        <end position="154"/>
    </location>
</feature>
<proteinExistence type="inferred from homology"/>
<dbReference type="PROSITE" id="PS51503">
    <property type="entry name" value="HIG1"/>
    <property type="match status" value="1"/>
</dbReference>